<evidence type="ECO:0000313" key="2">
    <source>
        <dbReference type="EMBL" id="GGM37058.1"/>
    </source>
</evidence>
<dbReference type="InterPro" id="IPR045430">
    <property type="entry name" value="EAD1"/>
</dbReference>
<accession>A0A917WX02</accession>
<organism evidence="2 3">
    <name type="scientific">Dactylosporangium sucinum</name>
    <dbReference type="NCBI Taxonomy" id="1424081"/>
    <lineage>
        <taxon>Bacteria</taxon>
        <taxon>Bacillati</taxon>
        <taxon>Actinomycetota</taxon>
        <taxon>Actinomycetes</taxon>
        <taxon>Micromonosporales</taxon>
        <taxon>Micromonosporaceae</taxon>
        <taxon>Dactylosporangium</taxon>
    </lineage>
</organism>
<dbReference type="EMBL" id="BMPI01000020">
    <property type="protein sequence ID" value="GGM37058.1"/>
    <property type="molecule type" value="Genomic_DNA"/>
</dbReference>
<reference evidence="2" key="1">
    <citation type="journal article" date="2014" name="Int. J. Syst. Evol. Microbiol.">
        <title>Complete genome sequence of Corynebacterium casei LMG S-19264T (=DSM 44701T), isolated from a smear-ripened cheese.</title>
        <authorList>
            <consortium name="US DOE Joint Genome Institute (JGI-PGF)"/>
            <person name="Walter F."/>
            <person name="Albersmeier A."/>
            <person name="Kalinowski J."/>
            <person name="Ruckert C."/>
        </authorList>
    </citation>
    <scope>NUCLEOTIDE SEQUENCE</scope>
    <source>
        <strain evidence="2">JCM 19831</strain>
    </source>
</reference>
<comment type="caution">
    <text evidence="2">The sequence shown here is derived from an EMBL/GenBank/DDBJ whole genome shotgun (WGS) entry which is preliminary data.</text>
</comment>
<gene>
    <name evidence="2" type="ORF">GCM10007977_043110</name>
</gene>
<protein>
    <recommendedName>
        <fullName evidence="1">Effector-associated domain-containing protein</fullName>
    </recommendedName>
</protein>
<dbReference type="Pfam" id="PF19955">
    <property type="entry name" value="EAD1"/>
    <property type="match status" value="1"/>
</dbReference>
<dbReference type="Proteomes" id="UP000642070">
    <property type="component" value="Unassembled WGS sequence"/>
</dbReference>
<name>A0A917WX02_9ACTN</name>
<evidence type="ECO:0000259" key="1">
    <source>
        <dbReference type="Pfam" id="PF19955"/>
    </source>
</evidence>
<sequence length="75" mass="8388">MITLEMGFPRERAPSFLGFATPRLFWERVVTDLENGVLASGGIGQLVAEAYRQYPGNRTLRQIHASLPTQPDDAR</sequence>
<dbReference type="AlphaFoldDB" id="A0A917WX02"/>
<feature type="domain" description="Effector-associated" evidence="1">
    <location>
        <begin position="4"/>
        <end position="67"/>
    </location>
</feature>
<reference evidence="2" key="2">
    <citation type="submission" date="2020-09" db="EMBL/GenBank/DDBJ databases">
        <authorList>
            <person name="Sun Q."/>
            <person name="Ohkuma M."/>
        </authorList>
    </citation>
    <scope>NUCLEOTIDE SEQUENCE</scope>
    <source>
        <strain evidence="2">JCM 19831</strain>
    </source>
</reference>
<proteinExistence type="predicted"/>
<keyword evidence="3" id="KW-1185">Reference proteome</keyword>
<evidence type="ECO:0000313" key="3">
    <source>
        <dbReference type="Proteomes" id="UP000642070"/>
    </source>
</evidence>